<evidence type="ECO:0000313" key="9">
    <source>
        <dbReference type="EMBL" id="KCZ54641.1"/>
    </source>
</evidence>
<keyword evidence="4 6" id="KW-0521">NADP</keyword>
<evidence type="ECO:0000256" key="3">
    <source>
        <dbReference type="ARBA" id="ARBA00022605"/>
    </source>
</evidence>
<organism evidence="9 10">
    <name type="scientific">Hyphomonas beringensis</name>
    <dbReference type="NCBI Taxonomy" id="1280946"/>
    <lineage>
        <taxon>Bacteria</taxon>
        <taxon>Pseudomonadati</taxon>
        <taxon>Pseudomonadota</taxon>
        <taxon>Alphaproteobacteria</taxon>
        <taxon>Hyphomonadales</taxon>
        <taxon>Hyphomonadaceae</taxon>
        <taxon>Hyphomonas</taxon>
    </lineage>
</organism>
<dbReference type="PROSITE" id="PS01224">
    <property type="entry name" value="ARGC"/>
    <property type="match status" value="1"/>
</dbReference>
<feature type="active site" evidence="6 7">
    <location>
        <position position="116"/>
    </location>
</feature>
<accession>A0A062U2V2</accession>
<dbReference type="GO" id="GO:0006526">
    <property type="term" value="P:L-arginine biosynthetic process"/>
    <property type="evidence" value="ECO:0007669"/>
    <property type="project" value="UniProtKB-UniRule"/>
</dbReference>
<dbReference type="Pfam" id="PF22698">
    <property type="entry name" value="Semialdhyde_dhC_1"/>
    <property type="match status" value="1"/>
</dbReference>
<dbReference type="STRING" id="1280946.HY29_13885"/>
<dbReference type="eggNOG" id="COG0002">
    <property type="taxonomic scope" value="Bacteria"/>
</dbReference>
<dbReference type="PANTHER" id="PTHR32338:SF10">
    <property type="entry name" value="N-ACETYL-GAMMA-GLUTAMYL-PHOSPHATE REDUCTASE, CHLOROPLASTIC-RELATED"/>
    <property type="match status" value="1"/>
</dbReference>
<dbReference type="UniPathway" id="UPA00068">
    <property type="reaction ID" value="UER00108"/>
</dbReference>
<evidence type="ECO:0000256" key="4">
    <source>
        <dbReference type="ARBA" id="ARBA00022857"/>
    </source>
</evidence>
<dbReference type="InterPro" id="IPR000534">
    <property type="entry name" value="Semialdehyde_DH_NAD-bd"/>
</dbReference>
<name>A0A062U2V2_9PROT</name>
<dbReference type="Gene3D" id="3.30.360.10">
    <property type="entry name" value="Dihydrodipicolinate Reductase, domain 2"/>
    <property type="match status" value="1"/>
</dbReference>
<dbReference type="InterPro" id="IPR023013">
    <property type="entry name" value="AGPR_AS"/>
</dbReference>
<dbReference type="EMBL" id="AWFF01000036">
    <property type="protein sequence ID" value="KCZ54641.1"/>
    <property type="molecule type" value="Genomic_DNA"/>
</dbReference>
<evidence type="ECO:0000256" key="7">
    <source>
        <dbReference type="PROSITE-ProRule" id="PRU10010"/>
    </source>
</evidence>
<comment type="similarity">
    <text evidence="6">Belongs to the NAGSA dehydrogenase family. Type 2 subfamily.</text>
</comment>
<comment type="catalytic activity">
    <reaction evidence="6">
        <text>N-acetyl-L-glutamate 5-semialdehyde + phosphate + NADP(+) = N-acetyl-L-glutamyl 5-phosphate + NADPH + H(+)</text>
        <dbReference type="Rhea" id="RHEA:21588"/>
        <dbReference type="ChEBI" id="CHEBI:15378"/>
        <dbReference type="ChEBI" id="CHEBI:29123"/>
        <dbReference type="ChEBI" id="CHEBI:43474"/>
        <dbReference type="ChEBI" id="CHEBI:57783"/>
        <dbReference type="ChEBI" id="CHEBI:57936"/>
        <dbReference type="ChEBI" id="CHEBI:58349"/>
        <dbReference type="EC" id="1.2.1.38"/>
    </reaction>
</comment>
<evidence type="ECO:0000256" key="5">
    <source>
        <dbReference type="ARBA" id="ARBA00023002"/>
    </source>
</evidence>
<dbReference type="InterPro" id="IPR036291">
    <property type="entry name" value="NAD(P)-bd_dom_sf"/>
</dbReference>
<comment type="subcellular location">
    <subcellularLocation>
        <location evidence="6">Cytoplasm</location>
    </subcellularLocation>
</comment>
<dbReference type="NCBIfam" id="TIGR01851">
    <property type="entry name" value="argC_other"/>
    <property type="match status" value="1"/>
</dbReference>
<evidence type="ECO:0000313" key="10">
    <source>
        <dbReference type="Proteomes" id="UP000027037"/>
    </source>
</evidence>
<feature type="domain" description="Semialdehyde dehydrogenase NAD-binding" evidence="8">
    <location>
        <begin position="4"/>
        <end position="105"/>
    </location>
</feature>
<dbReference type="OrthoDB" id="9801289at2"/>
<evidence type="ECO:0000256" key="6">
    <source>
        <dbReference type="HAMAP-Rule" id="MF_01110"/>
    </source>
</evidence>
<reference evidence="9 10" key="1">
    <citation type="journal article" date="2014" name="Antonie Van Leeuwenhoek">
        <title>Hyphomonas beringensis sp. nov. and Hyphomonas chukchiensis sp. nov., isolated from surface seawater of the Bering Sea and Chukchi Sea.</title>
        <authorList>
            <person name="Li C."/>
            <person name="Lai Q."/>
            <person name="Li G."/>
            <person name="Dong C."/>
            <person name="Wang J."/>
            <person name="Liao Y."/>
            <person name="Shao Z."/>
        </authorList>
    </citation>
    <scope>NUCLEOTIDE SEQUENCE [LARGE SCALE GENOMIC DNA]</scope>
    <source>
        <strain evidence="9 10">25B14_1</strain>
    </source>
</reference>
<dbReference type="InterPro" id="IPR010136">
    <property type="entry name" value="AGPR_type-2"/>
</dbReference>
<dbReference type="HAMAP" id="MF_01110">
    <property type="entry name" value="ArgC_type2"/>
    <property type="match status" value="1"/>
</dbReference>
<dbReference type="SUPFAM" id="SSF55347">
    <property type="entry name" value="Glyceraldehyde-3-phosphate dehydrogenase-like, C-terminal domain"/>
    <property type="match status" value="1"/>
</dbReference>
<gene>
    <name evidence="6" type="primary">argC</name>
    <name evidence="9" type="ORF">HY29_13885</name>
</gene>
<comment type="pathway">
    <text evidence="6">Amino-acid biosynthesis; L-arginine biosynthesis; N(2)-acetyl-L-ornithine from L-glutamate: step 3/4.</text>
</comment>
<keyword evidence="5 6" id="KW-0560">Oxidoreductase</keyword>
<dbReference type="Pfam" id="PF01118">
    <property type="entry name" value="Semialdhyde_dh"/>
    <property type="match status" value="1"/>
</dbReference>
<dbReference type="CDD" id="cd17896">
    <property type="entry name" value="AGPR_2_N"/>
    <property type="match status" value="1"/>
</dbReference>
<dbReference type="GO" id="GO:0051287">
    <property type="term" value="F:NAD binding"/>
    <property type="evidence" value="ECO:0007669"/>
    <property type="project" value="InterPro"/>
</dbReference>
<dbReference type="InterPro" id="IPR058924">
    <property type="entry name" value="AGPR_dimerisation_dom"/>
</dbReference>
<dbReference type="GO" id="GO:0003942">
    <property type="term" value="F:N-acetyl-gamma-glutamyl-phosphate reductase activity"/>
    <property type="evidence" value="ECO:0007669"/>
    <property type="project" value="UniProtKB-UniRule"/>
</dbReference>
<dbReference type="EC" id="1.2.1.38" evidence="6"/>
<keyword evidence="10" id="KW-1185">Reference proteome</keyword>
<comment type="function">
    <text evidence="6">Catalyzes the NADPH-dependent reduction of N-acetyl-5-glutamyl phosphate to yield N-acetyl-L-glutamate 5-semialdehyde.</text>
</comment>
<sequence>MLPKVFIDGEAGTTGLQIAERLRARNDLELISIDPAKRKDNDERARLMNMSDAVILCLPDEAARLGVSLVTSPNTVIIDASTAHRVNNSWTYGFPEMDKNQRAAIRASRRISNPGCYPTGVIALLRPLISKWLLPTSWPIVVSAVSGYSGGGKAMIAEFEDTESETSTDENFRIYGLTQKHKHPPEMRKYSRLEHLPVFMPSVGRFAQGMIIEIGLPLWAIPGKPKRAQLQAALAAAYEGERFVKVATLAECDAMTGLEPEACNGTNRLELFVFGSDEEVRLVARLDNLGKGASGAAVQNLNISLGFDEDAGLIA</sequence>
<dbReference type="Proteomes" id="UP000027037">
    <property type="component" value="Unassembled WGS sequence"/>
</dbReference>
<dbReference type="AlphaFoldDB" id="A0A062U2V2"/>
<keyword evidence="1 6" id="KW-0963">Cytoplasm</keyword>
<dbReference type="Gene3D" id="3.40.50.720">
    <property type="entry name" value="NAD(P)-binding Rossmann-like Domain"/>
    <property type="match status" value="1"/>
</dbReference>
<protein>
    <recommendedName>
        <fullName evidence="6">N-acetyl-gamma-glutamyl-phosphate reductase</fullName>
        <shortName evidence="6">AGPR</shortName>
        <ecNumber evidence="6">1.2.1.38</ecNumber>
    </recommendedName>
    <alternativeName>
        <fullName evidence="6">N-acetyl-glutamate semialdehyde dehydrogenase</fullName>
        <shortName evidence="6">NAGSA dehydrogenase</shortName>
    </alternativeName>
</protein>
<dbReference type="CDD" id="cd23935">
    <property type="entry name" value="AGPR_2_C"/>
    <property type="match status" value="1"/>
</dbReference>
<dbReference type="PANTHER" id="PTHR32338">
    <property type="entry name" value="N-ACETYL-GAMMA-GLUTAMYL-PHOSPHATE REDUCTASE, CHLOROPLASTIC-RELATED-RELATED"/>
    <property type="match status" value="1"/>
</dbReference>
<dbReference type="SMART" id="SM00859">
    <property type="entry name" value="Semialdhyde_dh"/>
    <property type="match status" value="1"/>
</dbReference>
<evidence type="ECO:0000259" key="8">
    <source>
        <dbReference type="SMART" id="SM00859"/>
    </source>
</evidence>
<keyword evidence="3 6" id="KW-0028">Amino-acid biosynthesis</keyword>
<dbReference type="GO" id="GO:0005737">
    <property type="term" value="C:cytoplasm"/>
    <property type="evidence" value="ECO:0007669"/>
    <property type="project" value="UniProtKB-SubCell"/>
</dbReference>
<dbReference type="InterPro" id="IPR050085">
    <property type="entry name" value="AGPR"/>
</dbReference>
<dbReference type="SUPFAM" id="SSF51735">
    <property type="entry name" value="NAD(P)-binding Rossmann-fold domains"/>
    <property type="match status" value="1"/>
</dbReference>
<evidence type="ECO:0000256" key="2">
    <source>
        <dbReference type="ARBA" id="ARBA00022571"/>
    </source>
</evidence>
<dbReference type="PATRIC" id="fig|1280946.3.peg.1788"/>
<proteinExistence type="inferred from homology"/>
<keyword evidence="2 6" id="KW-0055">Arginine biosynthesis</keyword>
<comment type="caution">
    <text evidence="9">The sequence shown here is derived from an EMBL/GenBank/DDBJ whole genome shotgun (WGS) entry which is preliminary data.</text>
</comment>
<evidence type="ECO:0000256" key="1">
    <source>
        <dbReference type="ARBA" id="ARBA00022490"/>
    </source>
</evidence>
<dbReference type="RefSeq" id="WP_034795862.1">
    <property type="nucleotide sequence ID" value="NZ_AWFF01000036.1"/>
</dbReference>